<dbReference type="GO" id="GO:0008171">
    <property type="term" value="F:O-methyltransferase activity"/>
    <property type="evidence" value="ECO:0007669"/>
    <property type="project" value="InterPro"/>
</dbReference>
<reference evidence="6" key="1">
    <citation type="journal article" date="2020" name="Fungal Divers.">
        <title>Resolving the Mortierellaceae phylogeny through synthesis of multi-gene phylogenetics and phylogenomics.</title>
        <authorList>
            <person name="Vandepol N."/>
            <person name="Liber J."/>
            <person name="Desiro A."/>
            <person name="Na H."/>
            <person name="Kennedy M."/>
            <person name="Barry K."/>
            <person name="Grigoriev I.V."/>
            <person name="Miller A.N."/>
            <person name="O'Donnell K."/>
            <person name="Stajich J.E."/>
            <person name="Bonito G."/>
        </authorList>
    </citation>
    <scope>NUCLEOTIDE SEQUENCE</scope>
    <source>
        <strain evidence="6">KOD948</strain>
    </source>
</reference>
<comment type="similarity">
    <text evidence="4">Belongs to the class I-like SAM-binding methyltransferase superfamily. Cation-dependent O-methyltransferase family.</text>
</comment>
<dbReference type="EMBL" id="JAAAJA010000260">
    <property type="protein sequence ID" value="KAG0257387.1"/>
    <property type="molecule type" value="Genomic_DNA"/>
</dbReference>
<dbReference type="InterPro" id="IPR029063">
    <property type="entry name" value="SAM-dependent_MTases_sf"/>
</dbReference>
<dbReference type="Proteomes" id="UP000726737">
    <property type="component" value="Unassembled WGS sequence"/>
</dbReference>
<keyword evidence="7" id="KW-1185">Reference proteome</keyword>
<dbReference type="Gene3D" id="3.40.50.150">
    <property type="entry name" value="Vaccinia Virus protein VP39"/>
    <property type="match status" value="1"/>
</dbReference>
<sequence>MAMADGMSDGGTVYTCEKDVKAAQLARDTILERHGLCEEGRESVKIDLWEDSAMKSLETMAKNGLQFDAIFIDADKGNYINYFDFILANDLLSKSGYILADNVLFRGMVLDSNKEHSDHNMSFLPPSPPSSPPLSPQSNDSSSKDRRMKRSQMSLQKTADHMDAFNRHIKNDQRVEVVVLPIFDGISIIVKK</sequence>
<keyword evidence="1" id="KW-0489">Methyltransferase</keyword>
<accession>A0A9P6U3A8</accession>
<name>A0A9P6U3A8_9FUNG</name>
<evidence type="ECO:0000256" key="4">
    <source>
        <dbReference type="ARBA" id="ARBA00023453"/>
    </source>
</evidence>
<keyword evidence="3" id="KW-0949">S-adenosyl-L-methionine</keyword>
<dbReference type="GO" id="GO:0032259">
    <property type="term" value="P:methylation"/>
    <property type="evidence" value="ECO:0007669"/>
    <property type="project" value="UniProtKB-KW"/>
</dbReference>
<comment type="caution">
    <text evidence="6">The sequence shown here is derived from an EMBL/GenBank/DDBJ whole genome shotgun (WGS) entry which is preliminary data.</text>
</comment>
<dbReference type="InterPro" id="IPR050362">
    <property type="entry name" value="Cation-dep_OMT"/>
</dbReference>
<dbReference type="InterPro" id="IPR002935">
    <property type="entry name" value="SAM_O-MeTrfase"/>
</dbReference>
<evidence type="ECO:0000313" key="6">
    <source>
        <dbReference type="EMBL" id="KAG0257387.1"/>
    </source>
</evidence>
<dbReference type="SUPFAM" id="SSF53335">
    <property type="entry name" value="S-adenosyl-L-methionine-dependent methyltransferases"/>
    <property type="match status" value="1"/>
</dbReference>
<evidence type="ECO:0000256" key="1">
    <source>
        <dbReference type="ARBA" id="ARBA00022603"/>
    </source>
</evidence>
<evidence type="ECO:0000256" key="3">
    <source>
        <dbReference type="ARBA" id="ARBA00022691"/>
    </source>
</evidence>
<dbReference type="PANTHER" id="PTHR10509:SF14">
    <property type="entry name" value="CAFFEOYL-COA O-METHYLTRANSFERASE 3-RELATED"/>
    <property type="match status" value="1"/>
</dbReference>
<evidence type="ECO:0008006" key="8">
    <source>
        <dbReference type="Google" id="ProtNLM"/>
    </source>
</evidence>
<dbReference type="AlphaFoldDB" id="A0A9P6U3A8"/>
<organism evidence="6 7">
    <name type="scientific">Mortierella polycephala</name>
    <dbReference type="NCBI Taxonomy" id="41804"/>
    <lineage>
        <taxon>Eukaryota</taxon>
        <taxon>Fungi</taxon>
        <taxon>Fungi incertae sedis</taxon>
        <taxon>Mucoromycota</taxon>
        <taxon>Mortierellomycotina</taxon>
        <taxon>Mortierellomycetes</taxon>
        <taxon>Mortierellales</taxon>
        <taxon>Mortierellaceae</taxon>
        <taxon>Mortierella</taxon>
    </lineage>
</organism>
<protein>
    <recommendedName>
        <fullName evidence="8">O-methyltransferase</fullName>
    </recommendedName>
</protein>
<gene>
    <name evidence="6" type="ORF">BG011_004005</name>
</gene>
<keyword evidence="2" id="KW-0808">Transferase</keyword>
<dbReference type="Pfam" id="PF01596">
    <property type="entry name" value="Methyltransf_3"/>
    <property type="match status" value="1"/>
</dbReference>
<evidence type="ECO:0000256" key="5">
    <source>
        <dbReference type="SAM" id="MobiDB-lite"/>
    </source>
</evidence>
<dbReference type="OrthoDB" id="10251242at2759"/>
<proteinExistence type="inferred from homology"/>
<feature type="region of interest" description="Disordered" evidence="5">
    <location>
        <begin position="116"/>
        <end position="157"/>
    </location>
</feature>
<dbReference type="PANTHER" id="PTHR10509">
    <property type="entry name" value="O-METHYLTRANSFERASE-RELATED"/>
    <property type="match status" value="1"/>
</dbReference>
<evidence type="ECO:0000313" key="7">
    <source>
        <dbReference type="Proteomes" id="UP000726737"/>
    </source>
</evidence>
<dbReference type="PROSITE" id="PS51682">
    <property type="entry name" value="SAM_OMT_I"/>
    <property type="match status" value="1"/>
</dbReference>
<feature type="compositionally biased region" description="Pro residues" evidence="5">
    <location>
        <begin position="125"/>
        <end position="135"/>
    </location>
</feature>
<dbReference type="GO" id="GO:0008757">
    <property type="term" value="F:S-adenosylmethionine-dependent methyltransferase activity"/>
    <property type="evidence" value="ECO:0007669"/>
    <property type="project" value="TreeGrafter"/>
</dbReference>
<evidence type="ECO:0000256" key="2">
    <source>
        <dbReference type="ARBA" id="ARBA00022679"/>
    </source>
</evidence>